<evidence type="ECO:0008006" key="4">
    <source>
        <dbReference type="Google" id="ProtNLM"/>
    </source>
</evidence>
<dbReference type="OrthoDB" id="2989542at2759"/>
<evidence type="ECO:0000313" key="2">
    <source>
        <dbReference type="EMBL" id="KAF7326543.1"/>
    </source>
</evidence>
<gene>
    <name evidence="2" type="ORF">MVEN_02607400</name>
</gene>
<keyword evidence="3" id="KW-1185">Reference proteome</keyword>
<dbReference type="EMBL" id="JACAZI010000042">
    <property type="protein sequence ID" value="KAF7326543.1"/>
    <property type="molecule type" value="Genomic_DNA"/>
</dbReference>
<sequence>MHNATLENETESEGNNPKFGPTMSMPEVEPVPDVVNRFWKRVAEVTARYHGIERKWIGSEELKAWTETHRSSCQKCTGDKTKRQCIIDEEHPSCRTCRSAKIGCDRKPQFVFDMTEDQFFPTYDQFMKVYQNRAPGRLRRFRLLNSAVRKAVELVSALPKESSIVCQTGKSAYDASRNLREELQLLKISHRDSDIYHSSNYYRICVHLQNVDKLTRNIASGIFSGVPVERMLEIVQQINIEVEVAYSLATKHVRVTE</sequence>
<organism evidence="2 3">
    <name type="scientific">Mycena venus</name>
    <dbReference type="NCBI Taxonomy" id="2733690"/>
    <lineage>
        <taxon>Eukaryota</taxon>
        <taxon>Fungi</taxon>
        <taxon>Dikarya</taxon>
        <taxon>Basidiomycota</taxon>
        <taxon>Agaricomycotina</taxon>
        <taxon>Agaricomycetes</taxon>
        <taxon>Agaricomycetidae</taxon>
        <taxon>Agaricales</taxon>
        <taxon>Marasmiineae</taxon>
        <taxon>Mycenaceae</taxon>
        <taxon>Mycena</taxon>
    </lineage>
</organism>
<evidence type="ECO:0000313" key="3">
    <source>
        <dbReference type="Proteomes" id="UP000620124"/>
    </source>
</evidence>
<accession>A0A8H6TYP7</accession>
<proteinExistence type="predicted"/>
<feature type="region of interest" description="Disordered" evidence="1">
    <location>
        <begin position="1"/>
        <end position="26"/>
    </location>
</feature>
<dbReference type="AlphaFoldDB" id="A0A8H6TYP7"/>
<protein>
    <recommendedName>
        <fullName evidence="4">Zn(2)-C6 fungal-type domain-containing protein</fullName>
    </recommendedName>
</protein>
<comment type="caution">
    <text evidence="2">The sequence shown here is derived from an EMBL/GenBank/DDBJ whole genome shotgun (WGS) entry which is preliminary data.</text>
</comment>
<name>A0A8H6TYP7_9AGAR</name>
<dbReference type="Proteomes" id="UP000620124">
    <property type="component" value="Unassembled WGS sequence"/>
</dbReference>
<reference evidence="2" key="1">
    <citation type="submission" date="2020-05" db="EMBL/GenBank/DDBJ databases">
        <title>Mycena genomes resolve the evolution of fungal bioluminescence.</title>
        <authorList>
            <person name="Tsai I.J."/>
        </authorList>
    </citation>
    <scope>NUCLEOTIDE SEQUENCE</scope>
    <source>
        <strain evidence="2">CCC161011</strain>
    </source>
</reference>
<evidence type="ECO:0000256" key="1">
    <source>
        <dbReference type="SAM" id="MobiDB-lite"/>
    </source>
</evidence>